<dbReference type="InterPro" id="IPR029767">
    <property type="entry name" value="WecB-like"/>
</dbReference>
<proteinExistence type="predicted"/>
<gene>
    <name evidence="2" type="ORF">Catovirus_1_714</name>
</gene>
<evidence type="ECO:0000313" key="2">
    <source>
        <dbReference type="EMBL" id="ARF08664.1"/>
    </source>
</evidence>
<sequence>MKKKIIIVTGARPNIMKAFAVYKSLQNNYDITLIHTGQHYDYDMSDIFFDELRLKPDIKLNLESKTKAGMLDNFLYNNNNIFEMDVLDVVQHLLSSELKKCGQLGEIIIKLEKFIKDMCLVITFGDVTSTLAAALCCHKLNIKIAHIESGLRNFDNQMPEEINRYIVDHISNYNFCSEKSGLINLINEGITKDCYLVGNTMLETLRYNLDEIKSKKSYLKYEMEPYNYVLLTLHRHENVDNKENLDVVLTDLIKLSEKYKIIWPVHPRTKKSMYNLDIVDNIILIDPQGYLDFTCLQYYSKFIITDSGGIQEEANEMGITCFTLRKNTERPSTLIENGGTNILIHSIKEINEHIIVRKDNSINDHTPSHHIANILKKVI</sequence>
<name>A0A1V0SAG5_9VIRU</name>
<dbReference type="PANTHER" id="PTHR43174:SF1">
    <property type="entry name" value="UDP-N-ACETYLGLUCOSAMINE 2-EPIMERASE"/>
    <property type="match status" value="1"/>
</dbReference>
<accession>A0A1V0SAG5</accession>
<evidence type="ECO:0000259" key="1">
    <source>
        <dbReference type="Pfam" id="PF02350"/>
    </source>
</evidence>
<dbReference type="InterPro" id="IPR003331">
    <property type="entry name" value="UDP_GlcNAc_Epimerase_2_dom"/>
</dbReference>
<organism evidence="2">
    <name type="scientific">Catovirus CTV1</name>
    <dbReference type="NCBI Taxonomy" id="1977631"/>
    <lineage>
        <taxon>Viruses</taxon>
        <taxon>Varidnaviria</taxon>
        <taxon>Bamfordvirae</taxon>
        <taxon>Nucleocytoviricota</taxon>
        <taxon>Megaviricetes</taxon>
        <taxon>Imitervirales</taxon>
        <taxon>Mimiviridae</taxon>
        <taxon>Klosneuvirinae</taxon>
        <taxon>Catovirus</taxon>
    </lineage>
</organism>
<dbReference type="PANTHER" id="PTHR43174">
    <property type="entry name" value="UDP-N-ACETYLGLUCOSAMINE 2-EPIMERASE"/>
    <property type="match status" value="1"/>
</dbReference>
<feature type="domain" description="UDP-N-acetylglucosamine 2-epimerase" evidence="1">
    <location>
        <begin position="83"/>
        <end position="346"/>
    </location>
</feature>
<dbReference type="Gene3D" id="3.40.50.2000">
    <property type="entry name" value="Glycogen Phosphorylase B"/>
    <property type="match status" value="2"/>
</dbReference>
<dbReference type="CDD" id="cd03786">
    <property type="entry name" value="GTB_UDP-GlcNAc_2-Epimerase"/>
    <property type="match status" value="1"/>
</dbReference>
<reference evidence="2" key="1">
    <citation type="journal article" date="2017" name="Science">
        <title>Giant viruses with an expanded complement of translation system components.</title>
        <authorList>
            <person name="Schulz F."/>
            <person name="Yutin N."/>
            <person name="Ivanova N.N."/>
            <person name="Ortega D.R."/>
            <person name="Lee T.K."/>
            <person name="Vierheilig J."/>
            <person name="Daims H."/>
            <person name="Horn M."/>
            <person name="Wagner M."/>
            <person name="Jensen G.J."/>
            <person name="Kyrpides N.C."/>
            <person name="Koonin E.V."/>
            <person name="Woyke T."/>
        </authorList>
    </citation>
    <scope>NUCLEOTIDE SEQUENCE</scope>
    <source>
        <strain evidence="2">CTV1</strain>
    </source>
</reference>
<dbReference type="EMBL" id="KY684083">
    <property type="protein sequence ID" value="ARF08664.1"/>
    <property type="molecule type" value="Genomic_DNA"/>
</dbReference>
<dbReference type="Pfam" id="PF02350">
    <property type="entry name" value="Epimerase_2"/>
    <property type="match status" value="1"/>
</dbReference>
<protein>
    <submittedName>
        <fullName evidence="2">UDP-N-acetylglucosamine 2-epimerase</fullName>
    </submittedName>
</protein>
<dbReference type="SUPFAM" id="SSF53756">
    <property type="entry name" value="UDP-Glycosyltransferase/glycogen phosphorylase"/>
    <property type="match status" value="1"/>
</dbReference>